<sequence>MFIRFDVAILRLINQGCSNRLFDLLMPFITQLGNEMIPFLLGLILLLLRKREYKISGALLLAGLTIKYNVVYFLKLWVGRPRPFEVLTNINILEKASGFSFPSGHATTAFLVAFLMSARFKRPILFYSLAALVGISRIYLGAHFPSDVAAGALIGIVLGYLLCRVTKPIEKQA</sequence>
<feature type="transmembrane region" description="Helical" evidence="7">
    <location>
        <begin position="28"/>
        <end position="48"/>
    </location>
</feature>
<dbReference type="GO" id="GO:0016787">
    <property type="term" value="F:hydrolase activity"/>
    <property type="evidence" value="ECO:0007669"/>
    <property type="project" value="UniProtKB-KW"/>
</dbReference>
<evidence type="ECO:0000313" key="9">
    <source>
        <dbReference type="EMBL" id="PIU41803.1"/>
    </source>
</evidence>
<evidence type="ECO:0000256" key="1">
    <source>
        <dbReference type="ARBA" id="ARBA00004651"/>
    </source>
</evidence>
<feature type="transmembrane region" description="Helical" evidence="7">
    <location>
        <begin position="124"/>
        <end position="142"/>
    </location>
</feature>
<protein>
    <submittedName>
        <fullName evidence="9">Phosphatase PAP2 family protein</fullName>
    </submittedName>
</protein>
<feature type="transmembrane region" description="Helical" evidence="7">
    <location>
        <begin position="148"/>
        <end position="166"/>
    </location>
</feature>
<evidence type="ECO:0000256" key="7">
    <source>
        <dbReference type="SAM" id="Phobius"/>
    </source>
</evidence>
<evidence type="ECO:0000256" key="3">
    <source>
        <dbReference type="ARBA" id="ARBA00022692"/>
    </source>
</evidence>
<dbReference type="InterPro" id="IPR036938">
    <property type="entry name" value="PAP2/HPO_sf"/>
</dbReference>
<comment type="caution">
    <text evidence="9">The sequence shown here is derived from an EMBL/GenBank/DDBJ whole genome shotgun (WGS) entry which is preliminary data.</text>
</comment>
<keyword evidence="2" id="KW-1003">Cell membrane</keyword>
<dbReference type="EMBL" id="PEWV01000032">
    <property type="protein sequence ID" value="PIU41803.1"/>
    <property type="molecule type" value="Genomic_DNA"/>
</dbReference>
<dbReference type="InterPro" id="IPR000326">
    <property type="entry name" value="PAP2/HPO"/>
</dbReference>
<gene>
    <name evidence="9" type="ORF">COS99_03245</name>
</gene>
<evidence type="ECO:0000256" key="5">
    <source>
        <dbReference type="ARBA" id="ARBA00022989"/>
    </source>
</evidence>
<evidence type="ECO:0000259" key="8">
    <source>
        <dbReference type="SMART" id="SM00014"/>
    </source>
</evidence>
<evidence type="ECO:0000256" key="6">
    <source>
        <dbReference type="ARBA" id="ARBA00023136"/>
    </source>
</evidence>
<dbReference type="SMART" id="SM00014">
    <property type="entry name" value="acidPPc"/>
    <property type="match status" value="1"/>
</dbReference>
<proteinExistence type="predicted"/>
<feature type="transmembrane region" description="Helical" evidence="7">
    <location>
        <begin position="55"/>
        <end position="78"/>
    </location>
</feature>
<reference evidence="9 10" key="1">
    <citation type="submission" date="2017-09" db="EMBL/GenBank/DDBJ databases">
        <title>Depth-based differentiation of microbial function through sediment-hosted aquifers and enrichment of novel symbionts in the deep terrestrial subsurface.</title>
        <authorList>
            <person name="Probst A.J."/>
            <person name="Ladd B."/>
            <person name="Jarett J.K."/>
            <person name="Geller-Mcgrath D.E."/>
            <person name="Sieber C.M."/>
            <person name="Emerson J.B."/>
            <person name="Anantharaman K."/>
            <person name="Thomas B.C."/>
            <person name="Malmstrom R."/>
            <person name="Stieglmeier M."/>
            <person name="Klingl A."/>
            <person name="Woyke T."/>
            <person name="Ryan C.M."/>
            <person name="Banfield J.F."/>
        </authorList>
    </citation>
    <scope>NUCLEOTIDE SEQUENCE [LARGE SCALE GENOMIC DNA]</scope>
    <source>
        <strain evidence="9">CG07_land_8_20_14_0_80_42_15</strain>
    </source>
</reference>
<dbReference type="Pfam" id="PF01569">
    <property type="entry name" value="PAP2"/>
    <property type="match status" value="1"/>
</dbReference>
<keyword evidence="5 7" id="KW-1133">Transmembrane helix</keyword>
<evidence type="ECO:0000256" key="2">
    <source>
        <dbReference type="ARBA" id="ARBA00022475"/>
    </source>
</evidence>
<dbReference type="PANTHER" id="PTHR14969">
    <property type="entry name" value="SPHINGOSINE-1-PHOSPHATE PHOSPHOHYDROLASE"/>
    <property type="match status" value="1"/>
</dbReference>
<feature type="transmembrane region" description="Helical" evidence="7">
    <location>
        <begin position="98"/>
        <end position="117"/>
    </location>
</feature>
<feature type="domain" description="Phosphatidic acid phosphatase type 2/haloperoxidase" evidence="8">
    <location>
        <begin position="55"/>
        <end position="163"/>
    </location>
</feature>
<comment type="subcellular location">
    <subcellularLocation>
        <location evidence="1">Cell membrane</location>
        <topology evidence="1">Multi-pass membrane protein</topology>
    </subcellularLocation>
</comment>
<keyword evidence="4" id="KW-0378">Hydrolase</keyword>
<dbReference type="AlphaFoldDB" id="A0A2J0L115"/>
<keyword evidence="6 7" id="KW-0472">Membrane</keyword>
<accession>A0A2J0L115</accession>
<dbReference type="PANTHER" id="PTHR14969:SF62">
    <property type="entry name" value="DECAPRENYLPHOSPHORYL-5-PHOSPHORIBOSE PHOSPHATASE RV3807C-RELATED"/>
    <property type="match status" value="1"/>
</dbReference>
<keyword evidence="3 7" id="KW-0812">Transmembrane</keyword>
<dbReference type="Gene3D" id="1.20.144.10">
    <property type="entry name" value="Phosphatidic acid phosphatase type 2/haloperoxidase"/>
    <property type="match status" value="1"/>
</dbReference>
<evidence type="ECO:0000313" key="10">
    <source>
        <dbReference type="Proteomes" id="UP000230052"/>
    </source>
</evidence>
<dbReference type="SUPFAM" id="SSF48317">
    <property type="entry name" value="Acid phosphatase/Vanadium-dependent haloperoxidase"/>
    <property type="match status" value="1"/>
</dbReference>
<organism evidence="9 10">
    <name type="scientific">Candidatus Aquitaenariimonas noxiae</name>
    <dbReference type="NCBI Taxonomy" id="1974741"/>
    <lineage>
        <taxon>Bacteria</taxon>
        <taxon>Pseudomonadati</taxon>
        <taxon>Candidatus Omnitrophota</taxon>
        <taxon>Candidatus Aquitaenariimonas</taxon>
    </lineage>
</organism>
<dbReference type="CDD" id="cd03392">
    <property type="entry name" value="PAP2_like_2"/>
    <property type="match status" value="1"/>
</dbReference>
<dbReference type="Proteomes" id="UP000230052">
    <property type="component" value="Unassembled WGS sequence"/>
</dbReference>
<dbReference type="GO" id="GO:0005886">
    <property type="term" value="C:plasma membrane"/>
    <property type="evidence" value="ECO:0007669"/>
    <property type="project" value="UniProtKB-SubCell"/>
</dbReference>
<evidence type="ECO:0000256" key="4">
    <source>
        <dbReference type="ARBA" id="ARBA00022801"/>
    </source>
</evidence>
<name>A0A2J0L115_9BACT</name>